<dbReference type="CDD" id="cd07567">
    <property type="entry name" value="biotinidase_like"/>
    <property type="match status" value="1"/>
</dbReference>
<dbReference type="InterPro" id="IPR043957">
    <property type="entry name" value="Vanin_C"/>
</dbReference>
<feature type="transmembrane region" description="Helical" evidence="6">
    <location>
        <begin position="565"/>
        <end position="584"/>
    </location>
</feature>
<dbReference type="InterPro" id="IPR003010">
    <property type="entry name" value="C-N_Hydrolase"/>
</dbReference>
<dbReference type="VEuPathDB" id="VectorBase:AARA008973"/>
<name>A0A182I5X1_ANOAR</name>
<keyword evidence="6" id="KW-0472">Membrane</keyword>
<dbReference type="Pfam" id="PF00795">
    <property type="entry name" value="CN_hydrolase"/>
    <property type="match status" value="1"/>
</dbReference>
<sequence length="590" mass="65059">MQWRCRRTNLSRLYRPQGETTGNPRSDDNQLSSVPDRPATEAKVAVANTPASRAHPYAAMNKPPVLFCILLLLVAPSLQISTPGDPHYWAGVVEFSSDRVNGETAETSTANRLVQYLSIINSPEADTTDVLAFPEGTLNRVATASFVPHPKDAIAPCNILEYEPVVRDISCAARNRKKYVVINLTEKARCPEAGDVRPCSADGLYHFNTNVAFDREGVVVSRYRKFNLFGEAGINTTVYPEMASFETDFGVKFGHFICFDLMFNQPALELVRLGITDFIFPTMWFSELPFLTAAQIQQGWAFSNNVNLLAAGASFPGVGSTGTGIYSGRRGELTTVMNHEPQTKLYVAQVPKMTFPNAAINKIPQPKGTPAQMAKLYLKRDQIDKYATKDLPMTSNALLQESVCYESHCCNFTINYSVKPNLQNTNYYRYKLAAYDAGRTFDGFADGQITTCAIFACSSANYSDCSRRFAATEAYDEAVTFNTITIQAKFANNDETFVLPNNVDTSIVPFDVSETEYTVVPSVGDPTPHNIVTYKLTRAHSDLYTFAIWARKFEQYASAGAANPAGLFSALVLIVSAAVMGGLTKNLWQC</sequence>
<evidence type="ECO:0000256" key="5">
    <source>
        <dbReference type="SAM" id="MobiDB-lite"/>
    </source>
</evidence>
<dbReference type="PANTHER" id="PTHR10609:SF14">
    <property type="entry name" value="BIOTINIDASE"/>
    <property type="match status" value="1"/>
</dbReference>
<evidence type="ECO:0000256" key="1">
    <source>
        <dbReference type="ARBA" id="ARBA00008225"/>
    </source>
</evidence>
<comment type="similarity">
    <text evidence="1">Belongs to the carbon-nitrogen hydrolase superfamily. BTD/VNN family.</text>
</comment>
<feature type="compositionally biased region" description="Polar residues" evidence="5">
    <location>
        <begin position="18"/>
        <end position="33"/>
    </location>
</feature>
<keyword evidence="3" id="KW-0378">Hydrolase</keyword>
<evidence type="ECO:0000256" key="2">
    <source>
        <dbReference type="ARBA" id="ARBA00022729"/>
    </source>
</evidence>
<dbReference type="SUPFAM" id="SSF56317">
    <property type="entry name" value="Carbon-nitrogen hydrolase"/>
    <property type="match status" value="1"/>
</dbReference>
<dbReference type="PANTHER" id="PTHR10609">
    <property type="entry name" value="BIOTINIDASE-RELATED"/>
    <property type="match status" value="1"/>
</dbReference>
<keyword evidence="2" id="KW-0732">Signal</keyword>
<dbReference type="InterPro" id="IPR012101">
    <property type="entry name" value="Biotinidase-like_euk"/>
</dbReference>
<keyword evidence="6" id="KW-0812">Transmembrane</keyword>
<dbReference type="InterPro" id="IPR040154">
    <property type="entry name" value="Biotinidase/VNN"/>
</dbReference>
<protein>
    <submittedName>
        <fullName evidence="7">Uncharacterized protein</fullName>
    </submittedName>
</protein>
<dbReference type="VEuPathDB" id="VectorBase:AARA21_011595"/>
<dbReference type="GO" id="GO:0016811">
    <property type="term" value="F:hydrolase activity, acting on carbon-nitrogen (but not peptide) bonds, in linear amides"/>
    <property type="evidence" value="ECO:0007669"/>
    <property type="project" value="InterPro"/>
</dbReference>
<dbReference type="Pfam" id="PF19018">
    <property type="entry name" value="Vanin_C"/>
    <property type="match status" value="1"/>
</dbReference>
<dbReference type="PROSITE" id="PS50263">
    <property type="entry name" value="CN_HYDROLASE"/>
    <property type="match status" value="1"/>
</dbReference>
<dbReference type="EnsemblMetazoa" id="AARA008973-RA">
    <property type="protein sequence ID" value="AARA008973-PA"/>
    <property type="gene ID" value="AARA008973"/>
</dbReference>
<evidence type="ECO:0000256" key="6">
    <source>
        <dbReference type="SAM" id="Phobius"/>
    </source>
</evidence>
<reference evidence="7" key="1">
    <citation type="submission" date="2022-08" db="UniProtKB">
        <authorList>
            <consortium name="EnsemblMetazoa"/>
        </authorList>
    </citation>
    <scope>IDENTIFICATION</scope>
    <source>
        <strain evidence="7">Dongola</strain>
    </source>
</reference>
<evidence type="ECO:0000256" key="4">
    <source>
        <dbReference type="ARBA" id="ARBA00023180"/>
    </source>
</evidence>
<dbReference type="Proteomes" id="UP000075840">
    <property type="component" value="Unassembled WGS sequence"/>
</dbReference>
<dbReference type="AlphaFoldDB" id="A0A182I5X1"/>
<evidence type="ECO:0000313" key="8">
    <source>
        <dbReference type="Proteomes" id="UP000075840"/>
    </source>
</evidence>
<dbReference type="Gene3D" id="3.60.110.10">
    <property type="entry name" value="Carbon-nitrogen hydrolase"/>
    <property type="match status" value="1"/>
</dbReference>
<proteinExistence type="inferred from homology"/>
<evidence type="ECO:0000256" key="3">
    <source>
        <dbReference type="ARBA" id="ARBA00022801"/>
    </source>
</evidence>
<dbReference type="InterPro" id="IPR036526">
    <property type="entry name" value="C-N_Hydrolase_sf"/>
</dbReference>
<organism evidence="7 8">
    <name type="scientific">Anopheles arabiensis</name>
    <name type="common">Mosquito</name>
    <dbReference type="NCBI Taxonomy" id="7173"/>
    <lineage>
        <taxon>Eukaryota</taxon>
        <taxon>Metazoa</taxon>
        <taxon>Ecdysozoa</taxon>
        <taxon>Arthropoda</taxon>
        <taxon>Hexapoda</taxon>
        <taxon>Insecta</taxon>
        <taxon>Pterygota</taxon>
        <taxon>Neoptera</taxon>
        <taxon>Endopterygota</taxon>
        <taxon>Diptera</taxon>
        <taxon>Nematocera</taxon>
        <taxon>Culicoidea</taxon>
        <taxon>Culicidae</taxon>
        <taxon>Anophelinae</taxon>
        <taxon>Anopheles</taxon>
    </lineage>
</organism>
<dbReference type="EMBL" id="APCN01003536">
    <property type="status" value="NOT_ANNOTATED_CDS"/>
    <property type="molecule type" value="Genomic_DNA"/>
</dbReference>
<accession>A0A182I5X1</accession>
<feature type="region of interest" description="Disordered" evidence="5">
    <location>
        <begin position="1"/>
        <end position="45"/>
    </location>
</feature>
<keyword evidence="8" id="KW-1185">Reference proteome</keyword>
<evidence type="ECO:0000313" key="7">
    <source>
        <dbReference type="EnsemblMetazoa" id="AARA008973-PA"/>
    </source>
</evidence>
<keyword evidence="6" id="KW-1133">Transmembrane helix</keyword>
<keyword evidence="4" id="KW-0325">Glycoprotein</keyword>